<accession>A0A511JD46</accession>
<comment type="caution">
    <text evidence="3">The sequence shown here is derived from an EMBL/GenBank/DDBJ whole genome shotgun (WGS) entry which is preliminary data.</text>
</comment>
<name>A0A511JD46_9CELL</name>
<dbReference type="SUPFAM" id="SSF55166">
    <property type="entry name" value="Hedgehog/DD-peptidase"/>
    <property type="match status" value="1"/>
</dbReference>
<dbReference type="RefSeq" id="WP_281284602.1">
    <property type="nucleotide sequence ID" value="NZ_BJWG01000012.1"/>
</dbReference>
<dbReference type="GO" id="GO:0008233">
    <property type="term" value="F:peptidase activity"/>
    <property type="evidence" value="ECO:0007669"/>
    <property type="project" value="InterPro"/>
</dbReference>
<dbReference type="Pfam" id="PF13539">
    <property type="entry name" value="Peptidase_M15_4"/>
    <property type="match status" value="1"/>
</dbReference>
<reference evidence="3 4" key="1">
    <citation type="submission" date="2019-07" db="EMBL/GenBank/DDBJ databases">
        <title>Whole genome shotgun sequence of Cellulomonas composti NBRC 100758.</title>
        <authorList>
            <person name="Hosoyama A."/>
            <person name="Uohara A."/>
            <person name="Ohji S."/>
            <person name="Ichikawa N."/>
        </authorList>
    </citation>
    <scope>NUCLEOTIDE SEQUENCE [LARGE SCALE GENOMIC DNA]</scope>
    <source>
        <strain evidence="3 4">NBRC 100758</strain>
    </source>
</reference>
<dbReference type="Gene3D" id="3.30.1380.10">
    <property type="match status" value="1"/>
</dbReference>
<evidence type="ECO:0000256" key="1">
    <source>
        <dbReference type="SAM" id="MobiDB-lite"/>
    </source>
</evidence>
<dbReference type="Proteomes" id="UP000321720">
    <property type="component" value="Unassembled WGS sequence"/>
</dbReference>
<dbReference type="InterPro" id="IPR039561">
    <property type="entry name" value="Peptidase_M15C"/>
</dbReference>
<proteinExistence type="predicted"/>
<dbReference type="PROSITE" id="PS51257">
    <property type="entry name" value="PROKAR_LIPOPROTEIN"/>
    <property type="match status" value="1"/>
</dbReference>
<dbReference type="AlphaFoldDB" id="A0A511JD46"/>
<evidence type="ECO:0000259" key="2">
    <source>
        <dbReference type="Pfam" id="PF13539"/>
    </source>
</evidence>
<dbReference type="EMBL" id="BJWG01000012">
    <property type="protein sequence ID" value="GEL95894.1"/>
    <property type="molecule type" value="Genomic_DNA"/>
</dbReference>
<feature type="region of interest" description="Disordered" evidence="1">
    <location>
        <begin position="32"/>
        <end position="78"/>
    </location>
</feature>
<dbReference type="InterPro" id="IPR009045">
    <property type="entry name" value="Zn_M74/Hedgehog-like"/>
</dbReference>
<feature type="compositionally biased region" description="Low complexity" evidence="1">
    <location>
        <begin position="35"/>
        <end position="67"/>
    </location>
</feature>
<gene>
    <name evidence="3" type="ORF">CCO02nite_25520</name>
</gene>
<protein>
    <recommendedName>
        <fullName evidence="2">Peptidase M15C domain-containing protein</fullName>
    </recommendedName>
</protein>
<sequence length="266" mass="27962">MTRFGNGVHPPTVAAAVVVIVGLVLAGCTRGADETGTSGATPTPVPTTTATAPGVTPTPDPVATSEPTPTPTPTPTAPVFTSRIALIDDALAERMQPSWWPGCPVPLEDLRYVTVTYVDFDGVAQEGELVVHADVADGIVGAFARLYELGYPIRSMRLVDDFDADDDASMAADNTSAFNCRAITGGTGWSEHAYGRAIDVNPVENPYVRGSHVAPPAGAAFVDRTSAHGVILADDEVVRAFAAAGWLWGGDWERPIDYQHFSTTGR</sequence>
<keyword evidence="4" id="KW-1185">Reference proteome</keyword>
<organism evidence="3 4">
    <name type="scientific">Cellulomonas composti</name>
    <dbReference type="NCBI Taxonomy" id="266130"/>
    <lineage>
        <taxon>Bacteria</taxon>
        <taxon>Bacillati</taxon>
        <taxon>Actinomycetota</taxon>
        <taxon>Actinomycetes</taxon>
        <taxon>Micrococcales</taxon>
        <taxon>Cellulomonadaceae</taxon>
        <taxon>Cellulomonas</taxon>
    </lineage>
</organism>
<feature type="domain" description="Peptidase M15C" evidence="2">
    <location>
        <begin position="185"/>
        <end position="262"/>
    </location>
</feature>
<evidence type="ECO:0000313" key="3">
    <source>
        <dbReference type="EMBL" id="GEL95894.1"/>
    </source>
</evidence>
<evidence type="ECO:0000313" key="4">
    <source>
        <dbReference type="Proteomes" id="UP000321720"/>
    </source>
</evidence>